<reference evidence="1" key="2">
    <citation type="submission" date="2023-05" db="EMBL/GenBank/DDBJ databases">
        <authorList>
            <person name="Fouks B."/>
        </authorList>
    </citation>
    <scope>NUCLEOTIDE SEQUENCE</scope>
    <source>
        <strain evidence="1">Stay&amp;Tobe</strain>
        <tissue evidence="1">Testes</tissue>
    </source>
</reference>
<sequence length="105" mass="11808">TKSIHAIIIVEILKLPDEMSDLEDFDHVLDENNGSGFIAKNSGRFQLWKRDIKANGILICWPIIAGPSRGMLHRFCLGLKTTVSETCPREQSDVAQEGTTMPRQR</sequence>
<name>A0AAD7ZHC2_DIPPU</name>
<reference evidence="1" key="1">
    <citation type="journal article" date="2023" name="IScience">
        <title>Live-bearing cockroach genome reveals convergent evolutionary mechanisms linked to viviparity in insects and beyond.</title>
        <authorList>
            <person name="Fouks B."/>
            <person name="Harrison M.C."/>
            <person name="Mikhailova A.A."/>
            <person name="Marchal E."/>
            <person name="English S."/>
            <person name="Carruthers M."/>
            <person name="Jennings E.C."/>
            <person name="Chiamaka E.L."/>
            <person name="Frigard R.A."/>
            <person name="Pippel M."/>
            <person name="Attardo G.M."/>
            <person name="Benoit J.B."/>
            <person name="Bornberg-Bauer E."/>
            <person name="Tobe S.S."/>
        </authorList>
    </citation>
    <scope>NUCLEOTIDE SEQUENCE</scope>
    <source>
        <strain evidence="1">Stay&amp;Tobe</strain>
    </source>
</reference>
<evidence type="ECO:0000313" key="2">
    <source>
        <dbReference type="Proteomes" id="UP001233999"/>
    </source>
</evidence>
<dbReference type="AlphaFoldDB" id="A0AAD7ZHC2"/>
<feature type="non-terminal residue" evidence="1">
    <location>
        <position position="105"/>
    </location>
</feature>
<gene>
    <name evidence="1" type="ORF">L9F63_024110</name>
</gene>
<proteinExistence type="predicted"/>
<comment type="caution">
    <text evidence="1">The sequence shown here is derived from an EMBL/GenBank/DDBJ whole genome shotgun (WGS) entry which is preliminary data.</text>
</comment>
<organism evidence="1 2">
    <name type="scientific">Diploptera punctata</name>
    <name type="common">Pacific beetle cockroach</name>
    <dbReference type="NCBI Taxonomy" id="6984"/>
    <lineage>
        <taxon>Eukaryota</taxon>
        <taxon>Metazoa</taxon>
        <taxon>Ecdysozoa</taxon>
        <taxon>Arthropoda</taxon>
        <taxon>Hexapoda</taxon>
        <taxon>Insecta</taxon>
        <taxon>Pterygota</taxon>
        <taxon>Neoptera</taxon>
        <taxon>Polyneoptera</taxon>
        <taxon>Dictyoptera</taxon>
        <taxon>Blattodea</taxon>
        <taxon>Blaberoidea</taxon>
        <taxon>Blaberidae</taxon>
        <taxon>Diplopterinae</taxon>
        <taxon>Diploptera</taxon>
    </lineage>
</organism>
<evidence type="ECO:0000313" key="1">
    <source>
        <dbReference type="EMBL" id="KAJ9580714.1"/>
    </source>
</evidence>
<dbReference type="Proteomes" id="UP001233999">
    <property type="component" value="Unassembled WGS sequence"/>
</dbReference>
<dbReference type="EMBL" id="JASPKZ010008191">
    <property type="protein sequence ID" value="KAJ9580714.1"/>
    <property type="molecule type" value="Genomic_DNA"/>
</dbReference>
<feature type="non-terminal residue" evidence="1">
    <location>
        <position position="1"/>
    </location>
</feature>
<protein>
    <submittedName>
        <fullName evidence="1">Uncharacterized protein</fullName>
    </submittedName>
</protein>
<keyword evidence="2" id="KW-1185">Reference proteome</keyword>
<accession>A0AAD7ZHC2</accession>